<dbReference type="GO" id="GO:0005737">
    <property type="term" value="C:cytoplasm"/>
    <property type="evidence" value="ECO:0007669"/>
    <property type="project" value="UniProtKB-SubCell"/>
</dbReference>
<comment type="catalytic activity">
    <reaction evidence="8">
        <text>L-seryl-tRNA(Sec) + selenophosphate + H(+) = L-selenocysteinyl-tRNA(Sec) + phosphate</text>
        <dbReference type="Rhea" id="RHEA:22728"/>
        <dbReference type="Rhea" id="RHEA-COMP:9742"/>
        <dbReference type="Rhea" id="RHEA-COMP:9743"/>
        <dbReference type="ChEBI" id="CHEBI:15378"/>
        <dbReference type="ChEBI" id="CHEBI:16144"/>
        <dbReference type="ChEBI" id="CHEBI:43474"/>
        <dbReference type="ChEBI" id="CHEBI:78533"/>
        <dbReference type="ChEBI" id="CHEBI:78573"/>
        <dbReference type="EC" id="2.9.1.1"/>
    </reaction>
</comment>
<dbReference type="InterPro" id="IPR015421">
    <property type="entry name" value="PyrdxlP-dep_Trfase_major"/>
</dbReference>
<dbReference type="GeneID" id="93162272"/>
<reference evidence="11 12" key="1">
    <citation type="submission" date="2011-04" db="EMBL/GenBank/DDBJ databases">
        <title>The Genome Sequence of Clostridium citroniae WAL-19142.</title>
        <authorList>
            <consortium name="The Broad Institute Genome Sequencing Platform"/>
            <person name="Earl A."/>
            <person name="Ward D."/>
            <person name="Feldgarden M."/>
            <person name="Gevers D."/>
            <person name="Warren Y.A."/>
            <person name="Tyrrell K.L."/>
            <person name="Citron D.M."/>
            <person name="Goldstein E.J."/>
            <person name="Daigneault M."/>
            <person name="Allen-Vercoe E."/>
            <person name="Young S.K."/>
            <person name="Zeng Q."/>
            <person name="Gargeya S."/>
            <person name="Fitzgerald M."/>
            <person name="Haas B."/>
            <person name="Abouelleil A."/>
            <person name="Alvarado L."/>
            <person name="Arachchi H.M."/>
            <person name="Berlin A."/>
            <person name="Brown A."/>
            <person name="Chapman S.B."/>
            <person name="Chen Z."/>
            <person name="Dunbar C."/>
            <person name="Freedman E."/>
            <person name="Gearin G."/>
            <person name="Gellesch M."/>
            <person name="Goldberg J."/>
            <person name="Griggs A."/>
            <person name="Gujja S."/>
            <person name="Heilman E.R."/>
            <person name="Heiman D."/>
            <person name="Howarth C."/>
            <person name="Larson L."/>
            <person name="Lui A."/>
            <person name="MacDonald P.J."/>
            <person name="Mehta T."/>
            <person name="Montmayeur A."/>
            <person name="Murphy C."/>
            <person name="Neiman D."/>
            <person name="Pearson M."/>
            <person name="Priest M."/>
            <person name="Roberts A."/>
            <person name="Saif S."/>
            <person name="Shea T."/>
            <person name="Shenoy N."/>
            <person name="Sisk P."/>
            <person name="Stolte C."/>
            <person name="Sykes S."/>
            <person name="White J."/>
            <person name="Yandava C."/>
            <person name="Wortman J."/>
            <person name="Nusbaum C."/>
            <person name="Birren B."/>
        </authorList>
    </citation>
    <scope>NUCLEOTIDE SEQUENCE [LARGE SCALE GENOMIC DNA]</scope>
    <source>
        <strain evidence="11 12">WAL-19142</strain>
    </source>
</reference>
<evidence type="ECO:0000259" key="10">
    <source>
        <dbReference type="Pfam" id="PF12390"/>
    </source>
</evidence>
<evidence type="ECO:0000256" key="2">
    <source>
        <dbReference type="ARBA" id="ARBA00022490"/>
    </source>
</evidence>
<accession>A0A0J9BZ71</accession>
<keyword evidence="3 8" id="KW-0808">Transferase</keyword>
<comment type="function">
    <text evidence="8">Converts seryl-tRNA(Sec) to selenocysteinyl-tRNA(Sec) required for selenoprotein biosynthesis.</text>
</comment>
<keyword evidence="5 8" id="KW-0648">Protein biosynthesis</keyword>
<keyword evidence="2 8" id="KW-0963">Cytoplasm</keyword>
<dbReference type="UniPathway" id="UPA00906">
    <property type="reaction ID" value="UER00896"/>
</dbReference>
<dbReference type="Proteomes" id="UP000037392">
    <property type="component" value="Unassembled WGS sequence"/>
</dbReference>
<evidence type="ECO:0000256" key="6">
    <source>
        <dbReference type="ARBA" id="ARBA00023266"/>
    </source>
</evidence>
<dbReference type="PANTHER" id="PTHR32328">
    <property type="entry name" value="L-SERYL-TRNA(SEC) SELENIUM TRANSFERASE"/>
    <property type="match status" value="1"/>
</dbReference>
<evidence type="ECO:0000256" key="9">
    <source>
        <dbReference type="PIRSR" id="PIRSR618319-50"/>
    </source>
</evidence>
<comment type="pathway">
    <text evidence="8">Aminoacyl-tRNA biosynthesis; selenocysteinyl-tRNA(Sec) biosynthesis; selenocysteinyl-tRNA(Sec) from L-seryl-tRNA(Sec) (bacterial route): step 1/1.</text>
</comment>
<keyword evidence="6 8" id="KW-0711">Selenium</keyword>
<dbReference type="GO" id="GO:0004125">
    <property type="term" value="F:L-seryl-tRNA(Sec) selenium transferase activity"/>
    <property type="evidence" value="ECO:0007669"/>
    <property type="project" value="UniProtKB-UniRule"/>
</dbReference>
<dbReference type="Pfam" id="PF12390">
    <property type="entry name" value="Se-cys_synth_N"/>
    <property type="match status" value="1"/>
</dbReference>
<dbReference type="GO" id="GO:0001717">
    <property type="term" value="P:conversion of seryl-tRNAsec to selenocys-tRNAsec"/>
    <property type="evidence" value="ECO:0007669"/>
    <property type="project" value="UniProtKB-UniRule"/>
</dbReference>
<dbReference type="NCBIfam" id="TIGR00474">
    <property type="entry name" value="selA"/>
    <property type="match status" value="1"/>
</dbReference>
<comment type="similarity">
    <text evidence="7 8">Belongs to the SelA family.</text>
</comment>
<evidence type="ECO:0000256" key="8">
    <source>
        <dbReference type="HAMAP-Rule" id="MF_00423"/>
    </source>
</evidence>
<feature type="domain" description="L-seryl-tRNA selenium transferase N-terminal" evidence="10">
    <location>
        <begin position="8"/>
        <end position="47"/>
    </location>
</feature>
<keyword evidence="4 8" id="KW-0663">Pyridoxal phosphate</keyword>
<feature type="modified residue" description="N6-(pyridoxal phosphate)lysine" evidence="8 9">
    <location>
        <position position="295"/>
    </location>
</feature>
<evidence type="ECO:0000256" key="7">
    <source>
        <dbReference type="ARBA" id="ARBA00044507"/>
    </source>
</evidence>
<sequence>MGDKQVLLRGLPKVDEVLQDERLVLFYETMPRPLIVDTVREAVGDVRNGILEGTVDRGLSQDEIMDRITGILSEKKKRTMRRVLNATGVVLHTNLGRARLSSNASGAVWEIMDAYCTLEYDLKSGTRGSRHAIVEGIIKKVTGAEAAMAVNNNAAATMLALAALARGKEVVVSRGELVEVGGSFRIPDVMSESGAFLKEVGTTNKTRISDYRSAYKEGVTGCFMKVHTSNYRIVGFTEDVKLEQMAQLGRELGLPVIYDMGNGLMADLKRYGLDEPTVTDALKSGADVVLFSGDKLLGGPQAGILIGKKEYIDKMKEHPLARAFRVDKMTLAALEATFLQYIDQEAALKEIPVLKMICASPLELKERAEMLGVMLKAACPDLRVQVESCRDQVGGGSAPTCELEGYGVAVWKEGLSAQRMERKLRKAPVPLIVRVNHDRVLVDVRTLSDEEFLPAVEAFSGMEGGES</sequence>
<protein>
    <recommendedName>
        <fullName evidence="8">L-seryl-tRNA(Sec) selenium transferase</fullName>
        <ecNumber evidence="8">2.9.1.1</ecNumber>
    </recommendedName>
    <alternativeName>
        <fullName evidence="8">Selenocysteine synthase</fullName>
        <shortName evidence="8">Sec synthase</shortName>
    </alternativeName>
    <alternativeName>
        <fullName evidence="8">Selenocysteinyl-tRNA(Sec) synthase</fullName>
    </alternativeName>
</protein>
<evidence type="ECO:0000313" key="12">
    <source>
        <dbReference type="Proteomes" id="UP000037392"/>
    </source>
</evidence>
<dbReference type="EC" id="2.9.1.1" evidence="8"/>
<dbReference type="EMBL" id="ADLK01000024">
    <property type="protein sequence ID" value="KMW18287.1"/>
    <property type="molecule type" value="Genomic_DNA"/>
</dbReference>
<dbReference type="InterPro" id="IPR018319">
    <property type="entry name" value="SelA-like"/>
</dbReference>
<dbReference type="OrthoDB" id="9787096at2"/>
<evidence type="ECO:0000256" key="3">
    <source>
        <dbReference type="ARBA" id="ARBA00022679"/>
    </source>
</evidence>
<gene>
    <name evidence="8" type="primary">selA</name>
    <name evidence="11" type="ORF">HMPREF9470_03197</name>
</gene>
<evidence type="ECO:0000256" key="5">
    <source>
        <dbReference type="ARBA" id="ARBA00022917"/>
    </source>
</evidence>
<comment type="subcellular location">
    <subcellularLocation>
        <location evidence="8">Cytoplasm</location>
    </subcellularLocation>
</comment>
<dbReference type="Gene3D" id="3.40.640.10">
    <property type="entry name" value="Type I PLP-dependent aspartate aminotransferase-like (Major domain)"/>
    <property type="match status" value="1"/>
</dbReference>
<organism evidence="11 12">
    <name type="scientific">[Clostridium] citroniae WAL-19142</name>
    <dbReference type="NCBI Taxonomy" id="742734"/>
    <lineage>
        <taxon>Bacteria</taxon>
        <taxon>Bacillati</taxon>
        <taxon>Bacillota</taxon>
        <taxon>Clostridia</taxon>
        <taxon>Lachnospirales</taxon>
        <taxon>Lachnospiraceae</taxon>
        <taxon>Enterocloster</taxon>
    </lineage>
</organism>
<dbReference type="InterPro" id="IPR025862">
    <property type="entry name" value="SelA_trans_N_dom"/>
</dbReference>
<comment type="cofactor">
    <cofactor evidence="1 8 9">
        <name>pyridoxal 5'-phosphate</name>
        <dbReference type="ChEBI" id="CHEBI:597326"/>
    </cofactor>
</comment>
<dbReference type="Pfam" id="PF03841">
    <property type="entry name" value="SelA"/>
    <property type="match status" value="1"/>
</dbReference>
<evidence type="ECO:0000313" key="11">
    <source>
        <dbReference type="EMBL" id="KMW18287.1"/>
    </source>
</evidence>
<proteinExistence type="inferred from homology"/>
<dbReference type="PATRIC" id="fig|742734.4.peg.3426"/>
<dbReference type="PANTHER" id="PTHR32328:SF0">
    <property type="entry name" value="L-SERYL-TRNA(SEC) SELENIUM TRANSFERASE"/>
    <property type="match status" value="1"/>
</dbReference>
<dbReference type="HAMAP" id="MF_00423">
    <property type="entry name" value="SelA"/>
    <property type="match status" value="1"/>
</dbReference>
<dbReference type="InterPro" id="IPR004534">
    <property type="entry name" value="SelA_trans"/>
</dbReference>
<dbReference type="GO" id="GO:0001514">
    <property type="term" value="P:selenocysteine incorporation"/>
    <property type="evidence" value="ECO:0007669"/>
    <property type="project" value="UniProtKB-UniRule"/>
</dbReference>
<evidence type="ECO:0000256" key="4">
    <source>
        <dbReference type="ARBA" id="ARBA00022898"/>
    </source>
</evidence>
<dbReference type="Gene3D" id="3.90.1150.180">
    <property type="match status" value="1"/>
</dbReference>
<dbReference type="InterPro" id="IPR015424">
    <property type="entry name" value="PyrdxlP-dep_Trfase"/>
</dbReference>
<evidence type="ECO:0000256" key="1">
    <source>
        <dbReference type="ARBA" id="ARBA00001933"/>
    </source>
</evidence>
<name>A0A0J9BZ71_9FIRM</name>
<comment type="caution">
    <text evidence="11">The sequence shown here is derived from an EMBL/GenBank/DDBJ whole genome shotgun (WGS) entry which is preliminary data.</text>
</comment>
<dbReference type="SUPFAM" id="SSF53383">
    <property type="entry name" value="PLP-dependent transferases"/>
    <property type="match status" value="1"/>
</dbReference>
<dbReference type="RefSeq" id="WP_007858847.1">
    <property type="nucleotide sequence ID" value="NZ_KQ235879.1"/>
</dbReference>
<dbReference type="AlphaFoldDB" id="A0A0J9BZ71"/>